<feature type="region of interest" description="Disordered" evidence="1">
    <location>
        <begin position="201"/>
        <end position="224"/>
    </location>
</feature>
<evidence type="ECO:0000256" key="1">
    <source>
        <dbReference type="SAM" id="MobiDB-lite"/>
    </source>
</evidence>
<accession>A0ABC8RSC6</accession>
<comment type="caution">
    <text evidence="2">The sequence shown here is derived from an EMBL/GenBank/DDBJ whole genome shotgun (WGS) entry which is preliminary data.</text>
</comment>
<evidence type="ECO:0000313" key="2">
    <source>
        <dbReference type="EMBL" id="CAK9147623.1"/>
    </source>
</evidence>
<gene>
    <name evidence="2" type="ORF">ILEXP_LOCUS15534</name>
    <name evidence="3" type="ORF">ILEXP_LOCUS52410</name>
</gene>
<dbReference type="AlphaFoldDB" id="A0ABC8RSC6"/>
<organism evidence="2 4">
    <name type="scientific">Ilex paraguariensis</name>
    <name type="common">yerba mate</name>
    <dbReference type="NCBI Taxonomy" id="185542"/>
    <lineage>
        <taxon>Eukaryota</taxon>
        <taxon>Viridiplantae</taxon>
        <taxon>Streptophyta</taxon>
        <taxon>Embryophyta</taxon>
        <taxon>Tracheophyta</taxon>
        <taxon>Spermatophyta</taxon>
        <taxon>Magnoliopsida</taxon>
        <taxon>eudicotyledons</taxon>
        <taxon>Gunneridae</taxon>
        <taxon>Pentapetalae</taxon>
        <taxon>asterids</taxon>
        <taxon>campanulids</taxon>
        <taxon>Aquifoliales</taxon>
        <taxon>Aquifoliaceae</taxon>
        <taxon>Ilex</taxon>
    </lineage>
</organism>
<evidence type="ECO:0000313" key="4">
    <source>
        <dbReference type="Proteomes" id="UP001642360"/>
    </source>
</evidence>
<feature type="compositionally biased region" description="Polar residues" evidence="1">
    <location>
        <begin position="210"/>
        <end position="224"/>
    </location>
</feature>
<reference evidence="2 4" key="1">
    <citation type="submission" date="2024-02" db="EMBL/GenBank/DDBJ databases">
        <authorList>
            <person name="Vignale AGUSTIN F."/>
            <person name="Sosa J E."/>
            <person name="Modenutti C."/>
        </authorList>
    </citation>
    <scope>NUCLEOTIDE SEQUENCE [LARGE SCALE GENOMIC DNA]</scope>
</reference>
<name>A0ABC8RSC6_9AQUA</name>
<sequence>MKSLNAGRRNWWSRSWSQMERIPSQKEKNPVLELAEGEKETLIKKKGKQVLTVEKEGRNILSLGNGFRKHSDINGVQKETTINLETADPSGKDEQNSKTTDSSAEYASPNKVNDDADNEKGLVDVTVNEQCISDTFLLDHHFERQERGDIVVDDVMGLICNKELSDKGFYSGNDIDYCIEVDSQHSDSGIRVNEQVEEVQSIPHMGMTTRPRSSKLSQSNSLND</sequence>
<proteinExistence type="predicted"/>
<keyword evidence="4" id="KW-1185">Reference proteome</keyword>
<dbReference type="EMBL" id="CAUOFW020008280">
    <property type="protein sequence ID" value="CAK9182272.1"/>
    <property type="molecule type" value="Genomic_DNA"/>
</dbReference>
<feature type="region of interest" description="Disordered" evidence="1">
    <location>
        <begin position="82"/>
        <end position="118"/>
    </location>
</feature>
<evidence type="ECO:0000313" key="3">
    <source>
        <dbReference type="EMBL" id="CAK9182272.1"/>
    </source>
</evidence>
<dbReference type="Proteomes" id="UP001642360">
    <property type="component" value="Unassembled WGS sequence"/>
</dbReference>
<protein>
    <submittedName>
        <fullName evidence="2">Uncharacterized protein</fullName>
    </submittedName>
</protein>
<dbReference type="EMBL" id="CAUOFW020001710">
    <property type="protein sequence ID" value="CAK9147623.1"/>
    <property type="molecule type" value="Genomic_DNA"/>
</dbReference>